<dbReference type="InterPro" id="IPR006099">
    <property type="entry name" value="MeMalonylCoA_mutase_a/b_cat"/>
</dbReference>
<dbReference type="PANTHER" id="PTHR48101">
    <property type="entry name" value="METHYLMALONYL-COA MUTASE, MITOCHONDRIAL-RELATED"/>
    <property type="match status" value="1"/>
</dbReference>
<evidence type="ECO:0000256" key="1">
    <source>
        <dbReference type="ARBA" id="ARBA00023235"/>
    </source>
</evidence>
<dbReference type="GO" id="GO:0031419">
    <property type="term" value="F:cobalamin binding"/>
    <property type="evidence" value="ECO:0007669"/>
    <property type="project" value="InterPro"/>
</dbReference>
<feature type="domain" description="Methylmalonyl-CoA mutase alpha/beta chain catalytic" evidence="2">
    <location>
        <begin position="8"/>
        <end position="514"/>
    </location>
</feature>
<dbReference type="GO" id="GO:0004494">
    <property type="term" value="F:methylmalonyl-CoA mutase activity"/>
    <property type="evidence" value="ECO:0007669"/>
    <property type="project" value="InterPro"/>
</dbReference>
<dbReference type="InterPro" id="IPR016176">
    <property type="entry name" value="Cbl-dep_enz_cat"/>
</dbReference>
<dbReference type="OrthoDB" id="9762378at2"/>
<dbReference type="SUPFAM" id="SSF51703">
    <property type="entry name" value="Cobalamin (vitamin B12)-dependent enzymes"/>
    <property type="match status" value="1"/>
</dbReference>
<dbReference type="NCBIfam" id="TIGR00641">
    <property type="entry name" value="acid_CoA_mut_N"/>
    <property type="match status" value="1"/>
</dbReference>
<dbReference type="PANTHER" id="PTHR48101:SF1">
    <property type="entry name" value="METHYLMALONYL-COA MUTASE, LARGE SUBUNIT"/>
    <property type="match status" value="1"/>
</dbReference>
<proteinExistence type="predicted"/>
<name>A0A563U1T3_9SPHI</name>
<organism evidence="3 4">
    <name type="scientific">Mucilaginibacter achroorhodeus</name>
    <dbReference type="NCBI Taxonomy" id="2599294"/>
    <lineage>
        <taxon>Bacteria</taxon>
        <taxon>Pseudomonadati</taxon>
        <taxon>Bacteroidota</taxon>
        <taxon>Sphingobacteriia</taxon>
        <taxon>Sphingobacteriales</taxon>
        <taxon>Sphingobacteriaceae</taxon>
        <taxon>Mucilaginibacter</taxon>
    </lineage>
</organism>
<protein>
    <submittedName>
        <fullName evidence="3">Methylmalonyl-CoA mutase</fullName>
    </submittedName>
</protein>
<comment type="caution">
    <text evidence="3">The sequence shown here is derived from an EMBL/GenBank/DDBJ whole genome shotgun (WGS) entry which is preliminary data.</text>
</comment>
<dbReference type="Proteomes" id="UP000318010">
    <property type="component" value="Unassembled WGS sequence"/>
</dbReference>
<reference evidence="3 4" key="1">
    <citation type="submission" date="2019-07" db="EMBL/GenBank/DDBJ databases">
        <authorList>
            <person name="Kim J."/>
        </authorList>
    </citation>
    <scope>NUCLEOTIDE SEQUENCE [LARGE SCALE GENOMIC DNA]</scope>
    <source>
        <strain evidence="3 4">MJ1a</strain>
    </source>
</reference>
<sequence length="515" mass="57063">MADKKFTTTSGIQFKEVYTEPSGMDELPGQFPYTRGIQKDMYRGKPWTMRQYAGFSTAEESNKRYHYLLSQGTMGLSVAFDLPTQIGYDSDHALSEGEVGKVGVAIDSLKDMEILFDGIQLKDITTSMTINATASILLAMYIALAKRQGADIKQISGTIQNDILKEYAARGTYIYPPEPSMRLITDIFEYCSKEVPKWNTISISGYHIREAGSTAVQELAFTLANGKTYLKAALDKGLDINVFAKRLSFFFNCHNNFFEEIAKFRAARRMWANITKELGATDAGAQKLRFHTQTGGSTLTAQQPMNNIVRVSNQALAAVLGGTQSLHTNGYDEALSLPTEAAAKIALRTQQIIAFESGVTDTVDPLAGSYFVEALTNELEAAAYVYIDKIDAMGGSVKAIEQDYIQQEIAAAAYEYQNDIESGDRVLVGVNKFTQQEEVAPPVFRIDDSIRIQQTQKLEMLKKERNNNEVKDALKNLSLAAKGTENLMPYILTAVESYATLGEIADELRNIFGEY</sequence>
<dbReference type="Pfam" id="PF01642">
    <property type="entry name" value="MM_CoA_mutase"/>
    <property type="match status" value="1"/>
</dbReference>
<gene>
    <name evidence="3" type="ORF">FPZ42_14950</name>
</gene>
<evidence type="ECO:0000313" key="3">
    <source>
        <dbReference type="EMBL" id="TWR25042.1"/>
    </source>
</evidence>
<evidence type="ECO:0000259" key="2">
    <source>
        <dbReference type="Pfam" id="PF01642"/>
    </source>
</evidence>
<accession>A0A563U1T3</accession>
<keyword evidence="1" id="KW-0413">Isomerase</keyword>
<evidence type="ECO:0000313" key="4">
    <source>
        <dbReference type="Proteomes" id="UP000318010"/>
    </source>
</evidence>
<dbReference type="RefSeq" id="WP_146272515.1">
    <property type="nucleotide sequence ID" value="NZ_VOEI01000005.1"/>
</dbReference>
<dbReference type="InterPro" id="IPR006098">
    <property type="entry name" value="MMCoA_mutase_a_cat"/>
</dbReference>
<dbReference type="AlphaFoldDB" id="A0A563U1T3"/>
<dbReference type="EMBL" id="VOEI01000005">
    <property type="protein sequence ID" value="TWR25042.1"/>
    <property type="molecule type" value="Genomic_DNA"/>
</dbReference>
<keyword evidence="4" id="KW-1185">Reference proteome</keyword>
<dbReference type="Gene3D" id="3.20.20.240">
    <property type="entry name" value="Methylmalonyl-CoA mutase"/>
    <property type="match status" value="1"/>
</dbReference>